<feature type="compositionally biased region" description="Basic and acidic residues" evidence="1">
    <location>
        <begin position="691"/>
        <end position="708"/>
    </location>
</feature>
<feature type="region of interest" description="Disordered" evidence="1">
    <location>
        <begin position="221"/>
        <end position="345"/>
    </location>
</feature>
<feature type="compositionally biased region" description="Basic and acidic residues" evidence="1">
    <location>
        <begin position="1"/>
        <end position="23"/>
    </location>
</feature>
<protein>
    <recommendedName>
        <fullName evidence="4">DUF4283 domain-containing protein</fullName>
    </recommendedName>
</protein>
<accession>A0A9D5CUC9</accession>
<name>A0A9D5CUC9_9LILI</name>
<dbReference type="Proteomes" id="UP001085076">
    <property type="component" value="Miscellaneous, Linkage group lg03"/>
</dbReference>
<evidence type="ECO:0000256" key="1">
    <source>
        <dbReference type="SAM" id="MobiDB-lite"/>
    </source>
</evidence>
<evidence type="ECO:0000313" key="2">
    <source>
        <dbReference type="EMBL" id="KAJ0978563.1"/>
    </source>
</evidence>
<dbReference type="EMBL" id="JAGGNH010000003">
    <property type="protein sequence ID" value="KAJ0978563.1"/>
    <property type="molecule type" value="Genomic_DNA"/>
</dbReference>
<sequence length="735" mass="80208">MPETRKVEEHHSSLTLGKVEKASSAHKPATKKIEEHHASLALDSDMMNGKEEMQTFTVATITAIRGGWVDAPKFSTTLKTALGGDWPWPAKEFRDGRMMVTCKSPAEAREMERSGEVHLQPFSFKCEPWTPDLWRVDRADGQVRWLEVRRLPCHCWNRDSAGRVLKLVGDLIYIDRRGGSYVEDIRVAVRIRQGRSMPFIIWTNIGTRKYRVLVGLERGEPPLPWGDGESGRITDELDMGAAGTSNGHRAQQKKKTKKKEEEGGGTNATDTGKEGRWSVKEKTATTGQKRDMAGDTHCNDEALRTGPASTQDRSMGTAMRPERSCRADFQASVPRPPGLQAHVSNSQALNVGEKETLHEESITIPCIVPVEVNRAHSLQTSNRSEPNREPSSKAQPSTDATNRDGPDVNSGPEVQYTRRPGKEPMEGPPIMDPMRDNRLSPLFNNTDLDMGALHQPTDGPAPMNVIEMNTSKNGPNSNYQQGYNQDHNLNEYEANAQQGSMQGPLLPISTNPINPNPIVNPPGLQNLNPQALHILDLINHGIIDLNNTIPKFMNGGWNLISNATWNNTPNLQGEVPDLSDERKTGQKPREEPKSTKQGKHKNMGEPSRPRGRPKKIPPVKDQGKATTPTTKKRKERIDPQGLLETARSIRAPGRTGGAAMAAEKSGSGGAWGGGVEGGQDPDPGVAEAAEGDAKADPGVDPGRVREDDAGVGELGDGGRSVWGGVWDGAGEGVLR</sequence>
<reference evidence="2" key="2">
    <citation type="journal article" date="2022" name="Hortic Res">
        <title>The genome of Dioscorea zingiberensis sheds light on the biosynthesis, origin and evolution of the medicinally important diosgenin saponins.</title>
        <authorList>
            <person name="Li Y."/>
            <person name="Tan C."/>
            <person name="Li Z."/>
            <person name="Guo J."/>
            <person name="Li S."/>
            <person name="Chen X."/>
            <person name="Wang C."/>
            <person name="Dai X."/>
            <person name="Yang H."/>
            <person name="Song W."/>
            <person name="Hou L."/>
            <person name="Xu J."/>
            <person name="Tong Z."/>
            <person name="Xu A."/>
            <person name="Yuan X."/>
            <person name="Wang W."/>
            <person name="Yang Q."/>
            <person name="Chen L."/>
            <person name="Sun Z."/>
            <person name="Wang K."/>
            <person name="Pan B."/>
            <person name="Chen J."/>
            <person name="Bao Y."/>
            <person name="Liu F."/>
            <person name="Qi X."/>
            <person name="Gang D.R."/>
            <person name="Wen J."/>
            <person name="Li J."/>
        </authorList>
    </citation>
    <scope>NUCLEOTIDE SEQUENCE</scope>
    <source>
        <strain evidence="2">Dzin_1.0</strain>
    </source>
</reference>
<feature type="compositionally biased region" description="Gly residues" evidence="1">
    <location>
        <begin position="712"/>
        <end position="735"/>
    </location>
</feature>
<feature type="compositionally biased region" description="Basic and acidic residues" evidence="1">
    <location>
        <begin position="271"/>
        <end position="303"/>
    </location>
</feature>
<comment type="caution">
    <text evidence="2">The sequence shown here is derived from an EMBL/GenBank/DDBJ whole genome shotgun (WGS) entry which is preliminary data.</text>
</comment>
<evidence type="ECO:0000313" key="3">
    <source>
        <dbReference type="Proteomes" id="UP001085076"/>
    </source>
</evidence>
<organism evidence="2 3">
    <name type="scientific">Dioscorea zingiberensis</name>
    <dbReference type="NCBI Taxonomy" id="325984"/>
    <lineage>
        <taxon>Eukaryota</taxon>
        <taxon>Viridiplantae</taxon>
        <taxon>Streptophyta</taxon>
        <taxon>Embryophyta</taxon>
        <taxon>Tracheophyta</taxon>
        <taxon>Spermatophyta</taxon>
        <taxon>Magnoliopsida</taxon>
        <taxon>Liliopsida</taxon>
        <taxon>Dioscoreales</taxon>
        <taxon>Dioscoreaceae</taxon>
        <taxon>Dioscorea</taxon>
    </lineage>
</organism>
<dbReference type="AlphaFoldDB" id="A0A9D5CUC9"/>
<feature type="region of interest" description="Disordered" evidence="1">
    <location>
        <begin position="1"/>
        <end position="32"/>
    </location>
</feature>
<proteinExistence type="predicted"/>
<feature type="compositionally biased region" description="Basic and acidic residues" evidence="1">
    <location>
        <begin position="579"/>
        <end position="594"/>
    </location>
</feature>
<keyword evidence="3" id="KW-1185">Reference proteome</keyword>
<feature type="region of interest" description="Disordered" evidence="1">
    <location>
        <begin position="379"/>
        <end position="440"/>
    </location>
</feature>
<feature type="compositionally biased region" description="Gly residues" evidence="1">
    <location>
        <begin position="666"/>
        <end position="677"/>
    </location>
</feature>
<gene>
    <name evidence="2" type="ORF">J5N97_014037</name>
</gene>
<feature type="region of interest" description="Disordered" evidence="1">
    <location>
        <begin position="570"/>
        <end position="735"/>
    </location>
</feature>
<evidence type="ECO:0008006" key="4">
    <source>
        <dbReference type="Google" id="ProtNLM"/>
    </source>
</evidence>
<reference evidence="2" key="1">
    <citation type="submission" date="2021-03" db="EMBL/GenBank/DDBJ databases">
        <authorList>
            <person name="Li Z."/>
            <person name="Yang C."/>
        </authorList>
    </citation>
    <scope>NUCLEOTIDE SEQUENCE</scope>
    <source>
        <strain evidence="2">Dzin_1.0</strain>
        <tissue evidence="2">Leaf</tissue>
    </source>
</reference>